<evidence type="ECO:0000313" key="1">
    <source>
        <dbReference type="EMBL" id="KAF2151493.1"/>
    </source>
</evidence>
<proteinExistence type="predicted"/>
<accession>A0A9P4IX17</accession>
<reference evidence="1" key="1">
    <citation type="journal article" date="2020" name="Stud. Mycol.">
        <title>101 Dothideomycetes genomes: a test case for predicting lifestyles and emergence of pathogens.</title>
        <authorList>
            <person name="Haridas S."/>
            <person name="Albert R."/>
            <person name="Binder M."/>
            <person name="Bloem J."/>
            <person name="Labutti K."/>
            <person name="Salamov A."/>
            <person name="Andreopoulos B."/>
            <person name="Baker S."/>
            <person name="Barry K."/>
            <person name="Bills G."/>
            <person name="Bluhm B."/>
            <person name="Cannon C."/>
            <person name="Castanera R."/>
            <person name="Culley D."/>
            <person name="Daum C."/>
            <person name="Ezra D."/>
            <person name="Gonzalez J."/>
            <person name="Henrissat B."/>
            <person name="Kuo A."/>
            <person name="Liang C."/>
            <person name="Lipzen A."/>
            <person name="Lutzoni F."/>
            <person name="Magnuson J."/>
            <person name="Mondo S."/>
            <person name="Nolan M."/>
            <person name="Ohm R."/>
            <person name="Pangilinan J."/>
            <person name="Park H.-J."/>
            <person name="Ramirez L."/>
            <person name="Alfaro M."/>
            <person name="Sun H."/>
            <person name="Tritt A."/>
            <person name="Yoshinaga Y."/>
            <person name="Zwiers L.-H."/>
            <person name="Turgeon B."/>
            <person name="Goodwin S."/>
            <person name="Spatafora J."/>
            <person name="Crous P."/>
            <person name="Grigoriev I."/>
        </authorList>
    </citation>
    <scope>NUCLEOTIDE SEQUENCE</scope>
    <source>
        <strain evidence="1">CBS 260.36</strain>
    </source>
</reference>
<keyword evidence="2" id="KW-1185">Reference proteome</keyword>
<organism evidence="1 2">
    <name type="scientific">Myriangium duriaei CBS 260.36</name>
    <dbReference type="NCBI Taxonomy" id="1168546"/>
    <lineage>
        <taxon>Eukaryota</taxon>
        <taxon>Fungi</taxon>
        <taxon>Dikarya</taxon>
        <taxon>Ascomycota</taxon>
        <taxon>Pezizomycotina</taxon>
        <taxon>Dothideomycetes</taxon>
        <taxon>Dothideomycetidae</taxon>
        <taxon>Myriangiales</taxon>
        <taxon>Myriangiaceae</taxon>
        <taxon>Myriangium</taxon>
    </lineage>
</organism>
<evidence type="ECO:0000313" key="2">
    <source>
        <dbReference type="Proteomes" id="UP000799439"/>
    </source>
</evidence>
<dbReference type="EMBL" id="ML996088">
    <property type="protein sequence ID" value="KAF2151493.1"/>
    <property type="molecule type" value="Genomic_DNA"/>
</dbReference>
<gene>
    <name evidence="1" type="ORF">K461DRAFT_280287</name>
</gene>
<dbReference type="AlphaFoldDB" id="A0A9P4IX17"/>
<dbReference type="Proteomes" id="UP000799439">
    <property type="component" value="Unassembled WGS sequence"/>
</dbReference>
<protein>
    <submittedName>
        <fullName evidence="1">Uncharacterized protein</fullName>
    </submittedName>
</protein>
<name>A0A9P4IX17_9PEZI</name>
<comment type="caution">
    <text evidence="1">The sequence shown here is derived from an EMBL/GenBank/DDBJ whole genome shotgun (WGS) entry which is preliminary data.</text>
</comment>
<sequence length="199" mass="21752">MEPAPLCSPTAVHSQPNGNLGQDLKKLLVTCQAPMSIQITIRRTGYADSCNSPVCSDVWTHLGQVQTSSTILPTTLPALPVSPVRSRTTLLATFPPTLSMTPATTYGATRDATSFAAPLATQSVLVGLQCTFRYDTELGKWQCDQKKVIPKRLSIQSRAVDESRSTSIMPMIFLTSVLRRCLFRTPPSRLGTFRLIVIE</sequence>